<dbReference type="EMBL" id="KV875103">
    <property type="protein sequence ID" value="OIW24503.1"/>
    <property type="molecule type" value="Genomic_DNA"/>
</dbReference>
<organism evidence="1 2">
    <name type="scientific">Coniochaeta ligniaria NRRL 30616</name>
    <dbReference type="NCBI Taxonomy" id="1408157"/>
    <lineage>
        <taxon>Eukaryota</taxon>
        <taxon>Fungi</taxon>
        <taxon>Dikarya</taxon>
        <taxon>Ascomycota</taxon>
        <taxon>Pezizomycotina</taxon>
        <taxon>Sordariomycetes</taxon>
        <taxon>Sordariomycetidae</taxon>
        <taxon>Coniochaetales</taxon>
        <taxon>Coniochaetaceae</taxon>
        <taxon>Coniochaeta</taxon>
    </lineage>
</organism>
<dbReference type="Proteomes" id="UP000182658">
    <property type="component" value="Unassembled WGS sequence"/>
</dbReference>
<accession>A0A1J7I9Z5</accession>
<gene>
    <name evidence="1" type="ORF">CONLIGDRAFT_99091</name>
</gene>
<dbReference type="InParanoid" id="A0A1J7I9Z5"/>
<protein>
    <submittedName>
        <fullName evidence="1">Uncharacterized protein</fullName>
    </submittedName>
</protein>
<name>A0A1J7I9Z5_9PEZI</name>
<keyword evidence="2" id="KW-1185">Reference proteome</keyword>
<evidence type="ECO:0000313" key="2">
    <source>
        <dbReference type="Proteomes" id="UP000182658"/>
    </source>
</evidence>
<sequence>MLPEFDDYGCEYRRRSSIEQMDSQPRSISKAFYSVFPAPGTDHETTASFVRATVGSDDLKPRTDLADKLVSWTVEADDDPVAQLSHHAENTRVTRLDQCHHPVLPTSTTSSGSQPGVAGRRADEAQQHWLVVPTDASNETQVNQTTQFLKSLTGSDPKKHLWEPRTDFSFWSAHMTEAQADEAVRNPGIKGVGLNVRFSSQ</sequence>
<proteinExistence type="predicted"/>
<reference evidence="1 2" key="1">
    <citation type="submission" date="2016-10" db="EMBL/GenBank/DDBJ databases">
        <title>Draft genome sequence of Coniochaeta ligniaria NRRL30616, a lignocellulolytic fungus for bioabatement of inhibitors in plant biomass hydrolysates.</title>
        <authorList>
            <consortium name="DOE Joint Genome Institute"/>
            <person name="Jimenez D.J."/>
            <person name="Hector R.E."/>
            <person name="Riley R."/>
            <person name="Sun H."/>
            <person name="Grigoriev I.V."/>
            <person name="Van Elsas J.D."/>
            <person name="Nichols N.N."/>
        </authorList>
    </citation>
    <scope>NUCLEOTIDE SEQUENCE [LARGE SCALE GENOMIC DNA]</scope>
    <source>
        <strain evidence="1 2">NRRL 30616</strain>
    </source>
</reference>
<dbReference type="OrthoDB" id="10430950at2759"/>
<evidence type="ECO:0000313" key="1">
    <source>
        <dbReference type="EMBL" id="OIW24503.1"/>
    </source>
</evidence>
<dbReference type="AlphaFoldDB" id="A0A1J7I9Z5"/>
<dbReference type="STRING" id="1408157.A0A1J7I9Z5"/>